<gene>
    <name evidence="2" type="ORF">ACAOBT_LOCUS21952</name>
</gene>
<dbReference type="PANTHER" id="PTHR32344">
    <property type="entry name" value="U1-TYPE DOMAIN-CONTAINING PROTEIN"/>
    <property type="match status" value="1"/>
</dbReference>
<dbReference type="Proteomes" id="UP001152888">
    <property type="component" value="Unassembled WGS sequence"/>
</dbReference>
<dbReference type="GO" id="GO:0003690">
    <property type="term" value="F:double-stranded DNA binding"/>
    <property type="evidence" value="ECO:0007669"/>
    <property type="project" value="InterPro"/>
</dbReference>
<dbReference type="GO" id="GO:0006357">
    <property type="term" value="P:regulation of transcription by RNA polymerase II"/>
    <property type="evidence" value="ECO:0007669"/>
    <property type="project" value="InterPro"/>
</dbReference>
<evidence type="ECO:0000313" key="3">
    <source>
        <dbReference type="Proteomes" id="UP001152888"/>
    </source>
</evidence>
<dbReference type="PANTHER" id="PTHR32344:SF1">
    <property type="entry name" value="U1-TYPE DOMAIN-CONTAINING PROTEIN"/>
    <property type="match status" value="1"/>
</dbReference>
<evidence type="ECO:0000259" key="1">
    <source>
        <dbReference type="Pfam" id="PF04937"/>
    </source>
</evidence>
<dbReference type="Gene3D" id="1.20.5.300">
    <property type="match status" value="1"/>
</dbReference>
<dbReference type="GO" id="GO:0005634">
    <property type="term" value="C:nucleus"/>
    <property type="evidence" value="ECO:0007669"/>
    <property type="project" value="InterPro"/>
</dbReference>
<accession>A0A9P0LEU2</accession>
<dbReference type="InterPro" id="IPR007021">
    <property type="entry name" value="DUF659"/>
</dbReference>
<dbReference type="AlphaFoldDB" id="A0A9P0LEU2"/>
<dbReference type="SUPFAM" id="SSF53098">
    <property type="entry name" value="Ribonuclease H-like"/>
    <property type="match status" value="1"/>
</dbReference>
<reference evidence="2" key="1">
    <citation type="submission" date="2022-03" db="EMBL/GenBank/DDBJ databases">
        <authorList>
            <person name="Sayadi A."/>
        </authorList>
    </citation>
    <scope>NUCLEOTIDE SEQUENCE</scope>
</reference>
<keyword evidence="3" id="KW-1185">Reference proteome</keyword>
<feature type="non-terminal residue" evidence="2">
    <location>
        <position position="1"/>
    </location>
</feature>
<proteinExistence type="predicted"/>
<dbReference type="EMBL" id="CAKOFQ010007192">
    <property type="protein sequence ID" value="CAH1994176.1"/>
    <property type="molecule type" value="Genomic_DNA"/>
</dbReference>
<protein>
    <recommendedName>
        <fullName evidence="1">DUF659 domain-containing protein</fullName>
    </recommendedName>
</protein>
<dbReference type="InterPro" id="IPR012337">
    <property type="entry name" value="RNaseH-like_sf"/>
</dbReference>
<dbReference type="Pfam" id="PF04937">
    <property type="entry name" value="DUF659"/>
    <property type="match status" value="1"/>
</dbReference>
<sequence length="651" mass="72534">APSTEPIAPPTIISTTPTVSVRTVAPPTRSIAPPALVLTPPTAGLAPPTEPIAPPAGLFNTYEAALGSSLLNIIFNNAIEGVTFAIESRTDAIEGVTFAIESRTDAIEGVTFAIESRTDAIEGVTFAIESRTDAIEGVTFAIESRTDAIEGVTFAIESRTDAIEGVTFAIESRTDAIEGVTFAIESRTDAIEGIVCVKKYDVVQHLKTKVHSEQMKKYKVDKLKQLTIGSSMASASGRSEQQEFNQDLCNAMLKSNIPLNKLKNTHFKEFLEKHCKRNIPDESTLRKNYIYPVYRDTIQQIRTIIGSNYIWFTVDETTDSCGRYIANLMIGVLCHEVPTKGYLISSKELSTTNSNTVSKFVHEGLANFFLPEAVPSEKVLLMLSDAASYMVKASTNLKVFYGNLIHCTCLAHGINRIAETIRLQFPLVNKLISNGKKIFVKAPLRVQMFREHCPNIPLPPEPVLTRWGTWLDAAIYYADHFQNFKNLIFEFSESTSKSVQECQIVLNNRELQNNLAFIKTNFSCISKTIKSLEKQQVPLVDSVALIEDFKNTINTVPGKIGGLIKNRMREIFEKNIGFQKLVQISSVLGGENVPELNMYPDIISKFKYAPITSVDVERSFSKYKYILDDKRHNLTVEHLEQYLIISCFQND</sequence>
<name>A0A9P0LEU2_ACAOB</name>
<feature type="domain" description="DUF659" evidence="1">
    <location>
        <begin position="286"/>
        <end position="438"/>
    </location>
</feature>
<dbReference type="OrthoDB" id="6596666at2759"/>
<dbReference type="InterPro" id="IPR033375">
    <property type="entry name" value="Cggbp1"/>
</dbReference>
<organism evidence="2 3">
    <name type="scientific">Acanthoscelides obtectus</name>
    <name type="common">Bean weevil</name>
    <name type="synonym">Bruchus obtectus</name>
    <dbReference type="NCBI Taxonomy" id="200917"/>
    <lineage>
        <taxon>Eukaryota</taxon>
        <taxon>Metazoa</taxon>
        <taxon>Ecdysozoa</taxon>
        <taxon>Arthropoda</taxon>
        <taxon>Hexapoda</taxon>
        <taxon>Insecta</taxon>
        <taxon>Pterygota</taxon>
        <taxon>Neoptera</taxon>
        <taxon>Endopterygota</taxon>
        <taxon>Coleoptera</taxon>
        <taxon>Polyphaga</taxon>
        <taxon>Cucujiformia</taxon>
        <taxon>Chrysomeloidea</taxon>
        <taxon>Chrysomelidae</taxon>
        <taxon>Bruchinae</taxon>
        <taxon>Bruchini</taxon>
        <taxon>Acanthoscelides</taxon>
    </lineage>
</organism>
<evidence type="ECO:0000313" key="2">
    <source>
        <dbReference type="EMBL" id="CAH1994176.1"/>
    </source>
</evidence>
<comment type="caution">
    <text evidence="2">The sequence shown here is derived from an EMBL/GenBank/DDBJ whole genome shotgun (WGS) entry which is preliminary data.</text>
</comment>